<comment type="caution">
    <text evidence="12">The sequence shown here is derived from an EMBL/GenBank/DDBJ whole genome shotgun (WGS) entry which is preliminary data.</text>
</comment>
<keyword evidence="7" id="KW-0539">Nucleus</keyword>
<evidence type="ECO:0000259" key="11">
    <source>
        <dbReference type="PROSITE" id="PS50217"/>
    </source>
</evidence>
<dbReference type="PROSITE" id="PS00036">
    <property type="entry name" value="BZIP_BASIC"/>
    <property type="match status" value="1"/>
</dbReference>
<dbReference type="PANTHER" id="PTHR11462">
    <property type="entry name" value="JUN TRANSCRIPTION FACTOR-RELATED"/>
    <property type="match status" value="1"/>
</dbReference>
<dbReference type="GO" id="GO:1903833">
    <property type="term" value="P:positive regulation of cellular response to amino acid starvation"/>
    <property type="evidence" value="ECO:0007669"/>
    <property type="project" value="TreeGrafter"/>
</dbReference>
<dbReference type="Gene3D" id="3.30.160.60">
    <property type="entry name" value="Classic Zinc Finger"/>
    <property type="match status" value="1"/>
</dbReference>
<comment type="subcellular location">
    <subcellularLocation>
        <location evidence="1">Nucleus</location>
    </subcellularLocation>
</comment>
<keyword evidence="3" id="KW-0805">Transcription regulation</keyword>
<comment type="similarity">
    <text evidence="8">Belongs to the bZIP family. GCN4 subfamily.</text>
</comment>
<accession>A0A9P8TC24</accession>
<dbReference type="GO" id="GO:0008652">
    <property type="term" value="P:amino acid biosynthetic process"/>
    <property type="evidence" value="ECO:0007669"/>
    <property type="project" value="UniProtKB-KW"/>
</dbReference>
<evidence type="ECO:0000256" key="8">
    <source>
        <dbReference type="ARBA" id="ARBA00061302"/>
    </source>
</evidence>
<feature type="coiled-coil region" evidence="9">
    <location>
        <begin position="221"/>
        <end position="255"/>
    </location>
</feature>
<dbReference type="GO" id="GO:0000978">
    <property type="term" value="F:RNA polymerase II cis-regulatory region sequence-specific DNA binding"/>
    <property type="evidence" value="ECO:0007669"/>
    <property type="project" value="TreeGrafter"/>
</dbReference>
<name>A0A9P8TC24_9ASCO</name>
<reference evidence="12" key="1">
    <citation type="journal article" date="2021" name="Open Biol.">
        <title>Shared evolutionary footprints suggest mitochondrial oxidative damage underlies multiple complex I losses in fungi.</title>
        <authorList>
            <person name="Schikora-Tamarit M.A."/>
            <person name="Marcet-Houben M."/>
            <person name="Nosek J."/>
            <person name="Gabaldon T."/>
        </authorList>
    </citation>
    <scope>NUCLEOTIDE SEQUENCE</scope>
    <source>
        <strain evidence="12">CBS6341</strain>
    </source>
</reference>
<dbReference type="GO" id="GO:0005634">
    <property type="term" value="C:nucleus"/>
    <property type="evidence" value="ECO:0007669"/>
    <property type="project" value="UniProtKB-SubCell"/>
</dbReference>
<evidence type="ECO:0000256" key="7">
    <source>
        <dbReference type="ARBA" id="ARBA00023242"/>
    </source>
</evidence>
<dbReference type="InterPro" id="IPR004827">
    <property type="entry name" value="bZIP"/>
</dbReference>
<keyword evidence="6" id="KW-0804">Transcription</keyword>
<evidence type="ECO:0000256" key="2">
    <source>
        <dbReference type="ARBA" id="ARBA00022605"/>
    </source>
</evidence>
<dbReference type="Proteomes" id="UP000769528">
    <property type="component" value="Unassembled WGS sequence"/>
</dbReference>
<evidence type="ECO:0000256" key="5">
    <source>
        <dbReference type="ARBA" id="ARBA00023159"/>
    </source>
</evidence>
<feature type="region of interest" description="Disordered" evidence="10">
    <location>
        <begin position="21"/>
        <end position="53"/>
    </location>
</feature>
<dbReference type="EMBL" id="JAEUBF010001112">
    <property type="protein sequence ID" value="KAH3672786.1"/>
    <property type="molecule type" value="Genomic_DNA"/>
</dbReference>
<gene>
    <name evidence="12" type="ORF">WICMUC_004008</name>
</gene>
<dbReference type="GO" id="GO:0000981">
    <property type="term" value="F:DNA-binding transcription factor activity, RNA polymerase II-specific"/>
    <property type="evidence" value="ECO:0007669"/>
    <property type="project" value="TreeGrafter"/>
</dbReference>
<evidence type="ECO:0000313" key="13">
    <source>
        <dbReference type="Proteomes" id="UP000769528"/>
    </source>
</evidence>
<dbReference type="InterPro" id="IPR046347">
    <property type="entry name" value="bZIP_sf"/>
</dbReference>
<dbReference type="InterPro" id="IPR050946">
    <property type="entry name" value="AP-1_TF_bZIP"/>
</dbReference>
<evidence type="ECO:0000313" key="12">
    <source>
        <dbReference type="EMBL" id="KAH3672786.1"/>
    </source>
</evidence>
<evidence type="ECO:0000256" key="1">
    <source>
        <dbReference type="ARBA" id="ARBA00004123"/>
    </source>
</evidence>
<dbReference type="FunFam" id="3.30.160.60:FF:001491">
    <property type="entry name" value="Cross-pathway control protein A"/>
    <property type="match status" value="1"/>
</dbReference>
<sequence length="259" mass="28949">MSEIKFQTTALFDLFDQSNDSSVYHSASNAGNAPSSMAALTPESSSDESKPRHSVLGESVFNQFIKKEDEELGLGLSNLEFVNEISPSIGTITPQELHSSIVESIFSESNNSTPMFEDVEFDNTNWKSLFDPSELVLPIVSQKRSSSDAEFSDSIDSKRSMSLPIASQVEISTPKHDDDDSSLISYNRKQRTQPLSPIVIDSDDPIAQKRARNTEAARRSRARKMERMTQLEDKVDALSKRNEELEDEVLKLRALLAQR</sequence>
<dbReference type="SMART" id="SM00338">
    <property type="entry name" value="BRLZ"/>
    <property type="match status" value="1"/>
</dbReference>
<organism evidence="12 13">
    <name type="scientific">Wickerhamomyces mucosus</name>
    <dbReference type="NCBI Taxonomy" id="1378264"/>
    <lineage>
        <taxon>Eukaryota</taxon>
        <taxon>Fungi</taxon>
        <taxon>Dikarya</taxon>
        <taxon>Ascomycota</taxon>
        <taxon>Saccharomycotina</taxon>
        <taxon>Saccharomycetes</taxon>
        <taxon>Phaffomycetales</taxon>
        <taxon>Wickerhamomycetaceae</taxon>
        <taxon>Wickerhamomyces</taxon>
    </lineage>
</organism>
<evidence type="ECO:0000256" key="10">
    <source>
        <dbReference type="SAM" id="MobiDB-lite"/>
    </source>
</evidence>
<dbReference type="CDD" id="cd12193">
    <property type="entry name" value="bZIP_GCN4"/>
    <property type="match status" value="1"/>
</dbReference>
<dbReference type="PANTHER" id="PTHR11462:SF35">
    <property type="entry name" value="TRANSCRIPTION FACTOR JRA"/>
    <property type="match status" value="1"/>
</dbReference>
<evidence type="ECO:0000256" key="6">
    <source>
        <dbReference type="ARBA" id="ARBA00023163"/>
    </source>
</evidence>
<proteinExistence type="inferred from homology"/>
<feature type="compositionally biased region" description="Polar residues" evidence="10">
    <location>
        <begin position="21"/>
        <end position="35"/>
    </location>
</feature>
<evidence type="ECO:0000256" key="9">
    <source>
        <dbReference type="SAM" id="Coils"/>
    </source>
</evidence>
<evidence type="ECO:0000256" key="4">
    <source>
        <dbReference type="ARBA" id="ARBA00023125"/>
    </source>
</evidence>
<protein>
    <recommendedName>
        <fullName evidence="11">BZIP domain-containing protein</fullName>
    </recommendedName>
</protein>
<keyword evidence="5" id="KW-0010">Activator</keyword>
<keyword evidence="2" id="KW-0028">Amino-acid biosynthesis</keyword>
<reference evidence="12" key="2">
    <citation type="submission" date="2021-01" db="EMBL/GenBank/DDBJ databases">
        <authorList>
            <person name="Schikora-Tamarit M.A."/>
        </authorList>
    </citation>
    <scope>NUCLEOTIDE SEQUENCE</scope>
    <source>
        <strain evidence="12">CBS6341</strain>
    </source>
</reference>
<dbReference type="PROSITE" id="PS50217">
    <property type="entry name" value="BZIP"/>
    <property type="match status" value="1"/>
</dbReference>
<keyword evidence="9" id="KW-0175">Coiled coil</keyword>
<dbReference type="SUPFAM" id="SSF57959">
    <property type="entry name" value="Leucine zipper domain"/>
    <property type="match status" value="1"/>
</dbReference>
<dbReference type="AlphaFoldDB" id="A0A9P8TC24"/>
<evidence type="ECO:0000256" key="3">
    <source>
        <dbReference type="ARBA" id="ARBA00023015"/>
    </source>
</evidence>
<dbReference type="GO" id="GO:0005667">
    <property type="term" value="C:transcription regulator complex"/>
    <property type="evidence" value="ECO:0007669"/>
    <property type="project" value="TreeGrafter"/>
</dbReference>
<keyword evidence="4" id="KW-0238">DNA-binding</keyword>
<dbReference type="Pfam" id="PF07716">
    <property type="entry name" value="bZIP_2"/>
    <property type="match status" value="1"/>
</dbReference>
<feature type="domain" description="BZIP" evidence="11">
    <location>
        <begin position="203"/>
        <end position="253"/>
    </location>
</feature>
<dbReference type="OrthoDB" id="5419235at2759"/>
<keyword evidence="13" id="KW-1185">Reference proteome</keyword>
<dbReference type="GO" id="GO:0001080">
    <property type="term" value="P:nitrogen catabolite activation of transcription from RNA polymerase II promoter"/>
    <property type="evidence" value="ECO:0007669"/>
    <property type="project" value="TreeGrafter"/>
</dbReference>